<evidence type="ECO:0000313" key="1">
    <source>
        <dbReference type="EMBL" id="GME94676.1"/>
    </source>
</evidence>
<gene>
    <name evidence="1" type="ORF">Cboi01_000360800</name>
</gene>
<proteinExistence type="predicted"/>
<dbReference type="Proteomes" id="UP001165101">
    <property type="component" value="Unassembled WGS sequence"/>
</dbReference>
<reference evidence="1" key="1">
    <citation type="submission" date="2023-04" db="EMBL/GenBank/DDBJ databases">
        <title>Candida boidinii NBRC 1967.</title>
        <authorList>
            <person name="Ichikawa N."/>
            <person name="Sato H."/>
            <person name="Tonouchi N."/>
        </authorList>
    </citation>
    <scope>NUCLEOTIDE SEQUENCE</scope>
    <source>
        <strain evidence="1">NBRC 1967</strain>
    </source>
</reference>
<sequence length="529" mass="59615">MEQIFQDYLYNALANKAKQEKLQAQQQAQQQAAAAASAKLRKQYAAPSYYPYDYYPQSGAHPLSFSPFGQGYPGAVPQQRQPIVRQRVAPREAFDSPYVIYPSHYDPEQTLGGENNDEEEGEEEEEEEENPSNNEDVKQALLNYLKSKGLEVRTEQPKPKNSNVQYRTLDDLYNPYVSSRPPEAKYSARPTGGLPFGYAGSPFGYQSHPQHLYDDDNDDRYNGAEDNGYYYGQDEDDDSNGYYGQESNSHNDLIKKLLKQAISKQEASAASKSGEEATDVAGKDEEEKEEKEEKTEKEEEKEIPELQGKDILEALFGSAPKTSDSVPPPLFTRKSSVSKAPFAKRRPTFGTTQSSSYTGGQPLKIHKDEESSLRSGEDKIDSLQISAPQVKSNLPFSPAINVYDFKEQYVIVVSLPGCESTSFNIDYHPISNEIVIKGSLSNKYLDETSLNPEILKVSEQRFGAFERMIKLPSFPEIKENDIKARYTNGLLEVKIPKDLDENKVKKAPKKIIIEDIPDEELERESKDLI</sequence>
<accession>A0ACB5TU62</accession>
<organism evidence="1 2">
    <name type="scientific">Candida boidinii</name>
    <name type="common">Yeast</name>
    <dbReference type="NCBI Taxonomy" id="5477"/>
    <lineage>
        <taxon>Eukaryota</taxon>
        <taxon>Fungi</taxon>
        <taxon>Dikarya</taxon>
        <taxon>Ascomycota</taxon>
        <taxon>Saccharomycotina</taxon>
        <taxon>Pichiomycetes</taxon>
        <taxon>Pichiales</taxon>
        <taxon>Pichiaceae</taxon>
        <taxon>Ogataea</taxon>
        <taxon>Ogataea/Candida clade</taxon>
    </lineage>
</organism>
<protein>
    <submittedName>
        <fullName evidence="1">Unnamed protein product</fullName>
    </submittedName>
</protein>
<name>A0ACB5TU62_CANBO</name>
<dbReference type="EMBL" id="BSXV01002035">
    <property type="protein sequence ID" value="GME94676.1"/>
    <property type="molecule type" value="Genomic_DNA"/>
</dbReference>
<evidence type="ECO:0000313" key="2">
    <source>
        <dbReference type="Proteomes" id="UP001165101"/>
    </source>
</evidence>
<comment type="caution">
    <text evidence="1">The sequence shown here is derived from an EMBL/GenBank/DDBJ whole genome shotgun (WGS) entry which is preliminary data.</text>
</comment>
<keyword evidence="2" id="KW-1185">Reference proteome</keyword>